<reference evidence="2" key="1">
    <citation type="journal article" date="2023" name="Front. Plant Sci.">
        <title>Chromosomal-level genome assembly of Melastoma candidum provides insights into trichome evolution.</title>
        <authorList>
            <person name="Zhong Y."/>
            <person name="Wu W."/>
            <person name="Sun C."/>
            <person name="Zou P."/>
            <person name="Liu Y."/>
            <person name="Dai S."/>
            <person name="Zhou R."/>
        </authorList>
    </citation>
    <scope>NUCLEOTIDE SEQUENCE [LARGE SCALE GENOMIC DNA]</scope>
</reference>
<sequence length="111" mass="12184">MLIPPGVVLDHEFLTCPLRDPAELDDGKMSEIDREREGQLEIIGMGDLGKILSPGEEKRPQTKSSQAAHSYNFRQPSIPFPQHLATSDLLGSCLATTLPLMKCAKQTNTPL</sequence>
<dbReference type="EMBL" id="CM042889">
    <property type="protein sequence ID" value="KAI4320311.1"/>
    <property type="molecule type" value="Genomic_DNA"/>
</dbReference>
<proteinExistence type="predicted"/>
<comment type="caution">
    <text evidence="1">The sequence shown here is derived from an EMBL/GenBank/DDBJ whole genome shotgun (WGS) entry which is preliminary data.</text>
</comment>
<protein>
    <submittedName>
        <fullName evidence="1">Uncharacterized protein</fullName>
    </submittedName>
</protein>
<gene>
    <name evidence="1" type="ORF">MLD38_033807</name>
</gene>
<accession>A0ACB9MBR2</accession>
<keyword evidence="2" id="KW-1185">Reference proteome</keyword>
<name>A0ACB9MBR2_9MYRT</name>
<organism evidence="1 2">
    <name type="scientific">Melastoma candidum</name>
    <dbReference type="NCBI Taxonomy" id="119954"/>
    <lineage>
        <taxon>Eukaryota</taxon>
        <taxon>Viridiplantae</taxon>
        <taxon>Streptophyta</taxon>
        <taxon>Embryophyta</taxon>
        <taxon>Tracheophyta</taxon>
        <taxon>Spermatophyta</taxon>
        <taxon>Magnoliopsida</taxon>
        <taxon>eudicotyledons</taxon>
        <taxon>Gunneridae</taxon>
        <taxon>Pentapetalae</taxon>
        <taxon>rosids</taxon>
        <taxon>malvids</taxon>
        <taxon>Myrtales</taxon>
        <taxon>Melastomataceae</taxon>
        <taxon>Melastomatoideae</taxon>
        <taxon>Melastomateae</taxon>
        <taxon>Melastoma</taxon>
    </lineage>
</organism>
<evidence type="ECO:0000313" key="1">
    <source>
        <dbReference type="EMBL" id="KAI4320311.1"/>
    </source>
</evidence>
<evidence type="ECO:0000313" key="2">
    <source>
        <dbReference type="Proteomes" id="UP001057402"/>
    </source>
</evidence>
<dbReference type="Proteomes" id="UP001057402">
    <property type="component" value="Chromosome 10"/>
</dbReference>